<dbReference type="Proteomes" id="UP001189624">
    <property type="component" value="Chromosome 7"/>
</dbReference>
<dbReference type="Gramene" id="rna-AYBTSS11_LOCUS22039">
    <property type="protein sequence ID" value="CAJ1969034.1"/>
    <property type="gene ID" value="gene-AYBTSS11_LOCUS22039"/>
</dbReference>
<gene>
    <name evidence="1" type="ORF">AYBTSS11_LOCUS22039</name>
</gene>
<accession>A0AA86VJ30</accession>
<dbReference type="EMBL" id="OY731404">
    <property type="protein sequence ID" value="CAJ1969034.1"/>
    <property type="molecule type" value="Genomic_DNA"/>
</dbReference>
<dbReference type="AlphaFoldDB" id="A0AA86VJ30"/>
<organism evidence="1 2">
    <name type="scientific">Sphenostylis stenocarpa</name>
    <dbReference type="NCBI Taxonomy" id="92480"/>
    <lineage>
        <taxon>Eukaryota</taxon>
        <taxon>Viridiplantae</taxon>
        <taxon>Streptophyta</taxon>
        <taxon>Embryophyta</taxon>
        <taxon>Tracheophyta</taxon>
        <taxon>Spermatophyta</taxon>
        <taxon>Magnoliopsida</taxon>
        <taxon>eudicotyledons</taxon>
        <taxon>Gunneridae</taxon>
        <taxon>Pentapetalae</taxon>
        <taxon>rosids</taxon>
        <taxon>fabids</taxon>
        <taxon>Fabales</taxon>
        <taxon>Fabaceae</taxon>
        <taxon>Papilionoideae</taxon>
        <taxon>50 kb inversion clade</taxon>
        <taxon>NPAAA clade</taxon>
        <taxon>indigoferoid/millettioid clade</taxon>
        <taxon>Phaseoleae</taxon>
        <taxon>Sphenostylis</taxon>
    </lineage>
</organism>
<reference evidence="1" key="1">
    <citation type="submission" date="2023-10" db="EMBL/GenBank/DDBJ databases">
        <authorList>
            <person name="Domelevo Entfellner J.-B."/>
        </authorList>
    </citation>
    <scope>NUCLEOTIDE SEQUENCE</scope>
</reference>
<sequence>MLRRQEIREIGVLEARGVVRNPLGAPPLYSQKTNFETAVWTGGTAIWVCFRRETAVWDGETAVWVLLHVGTTFWSLQTAFWVFGCTETAFWMAQTT</sequence>
<name>A0AA86VJ30_9FABA</name>
<feature type="non-terminal residue" evidence="1">
    <location>
        <position position="96"/>
    </location>
</feature>
<evidence type="ECO:0000313" key="2">
    <source>
        <dbReference type="Proteomes" id="UP001189624"/>
    </source>
</evidence>
<proteinExistence type="predicted"/>
<evidence type="ECO:0000313" key="1">
    <source>
        <dbReference type="EMBL" id="CAJ1969034.1"/>
    </source>
</evidence>
<protein>
    <submittedName>
        <fullName evidence="1">Uncharacterized protein</fullName>
    </submittedName>
</protein>
<keyword evidence="2" id="KW-1185">Reference proteome</keyword>